<evidence type="ECO:0000313" key="1">
    <source>
        <dbReference type="EMBL" id="KAJ4709553.1"/>
    </source>
</evidence>
<comment type="caution">
    <text evidence="1">The sequence shown here is derived from an EMBL/GenBank/DDBJ whole genome shotgun (WGS) entry which is preliminary data.</text>
</comment>
<accession>A0ACC1XFF9</accession>
<evidence type="ECO:0000313" key="2">
    <source>
        <dbReference type="Proteomes" id="UP001164539"/>
    </source>
</evidence>
<name>A0ACC1XFF9_MELAZ</name>
<dbReference type="EMBL" id="CM051403">
    <property type="protein sequence ID" value="KAJ4709553.1"/>
    <property type="molecule type" value="Genomic_DNA"/>
</dbReference>
<gene>
    <name evidence="1" type="ORF">OWV82_019326</name>
</gene>
<proteinExistence type="predicted"/>
<sequence>MYGSSLSVSNIHFISSSKLIHKKSICYQLSGKLLPSISCPPPLYIHTERSPPLHPSPDISAINHPARLIIMAKFRFMFAFVLLSLLFFAQSLHISSAREAEAEAAALVLNQKILEGRQLNGSFKLDRPRKLSNYVKKKSAGGIAKRGKGKRKSAAIRTSHLSSFHLAAVLASSLLLAFLVL</sequence>
<keyword evidence="2" id="KW-1185">Reference proteome</keyword>
<protein>
    <submittedName>
        <fullName evidence="1">Uncharacterized protein</fullName>
    </submittedName>
</protein>
<organism evidence="1 2">
    <name type="scientific">Melia azedarach</name>
    <name type="common">Chinaberry tree</name>
    <dbReference type="NCBI Taxonomy" id="155640"/>
    <lineage>
        <taxon>Eukaryota</taxon>
        <taxon>Viridiplantae</taxon>
        <taxon>Streptophyta</taxon>
        <taxon>Embryophyta</taxon>
        <taxon>Tracheophyta</taxon>
        <taxon>Spermatophyta</taxon>
        <taxon>Magnoliopsida</taxon>
        <taxon>eudicotyledons</taxon>
        <taxon>Gunneridae</taxon>
        <taxon>Pentapetalae</taxon>
        <taxon>rosids</taxon>
        <taxon>malvids</taxon>
        <taxon>Sapindales</taxon>
        <taxon>Meliaceae</taxon>
        <taxon>Melia</taxon>
    </lineage>
</organism>
<dbReference type="Proteomes" id="UP001164539">
    <property type="component" value="Chromosome 10"/>
</dbReference>
<reference evidence="1 2" key="1">
    <citation type="journal article" date="2023" name="Science">
        <title>Complex scaffold remodeling in plant triterpene biosynthesis.</title>
        <authorList>
            <person name="De La Pena R."/>
            <person name="Hodgson H."/>
            <person name="Liu J.C."/>
            <person name="Stephenson M.J."/>
            <person name="Martin A.C."/>
            <person name="Owen C."/>
            <person name="Harkess A."/>
            <person name="Leebens-Mack J."/>
            <person name="Jimenez L.E."/>
            <person name="Osbourn A."/>
            <person name="Sattely E.S."/>
        </authorList>
    </citation>
    <scope>NUCLEOTIDE SEQUENCE [LARGE SCALE GENOMIC DNA]</scope>
    <source>
        <strain evidence="2">cv. JPN11</strain>
        <tissue evidence="1">Leaf</tissue>
    </source>
</reference>